<feature type="region of interest" description="Disordered" evidence="6">
    <location>
        <begin position="1"/>
        <end position="107"/>
    </location>
</feature>
<dbReference type="GO" id="GO:0070139">
    <property type="term" value="F:SUMO-specific endopeptidase activity"/>
    <property type="evidence" value="ECO:0007669"/>
    <property type="project" value="TreeGrafter"/>
</dbReference>
<feature type="compositionally biased region" description="Pro residues" evidence="6">
    <location>
        <begin position="719"/>
        <end position="736"/>
    </location>
</feature>
<dbReference type="GO" id="GO:0005634">
    <property type="term" value="C:nucleus"/>
    <property type="evidence" value="ECO:0007669"/>
    <property type="project" value="TreeGrafter"/>
</dbReference>
<feature type="compositionally biased region" description="Basic and acidic residues" evidence="6">
    <location>
        <begin position="645"/>
        <end position="667"/>
    </location>
</feature>
<comment type="similarity">
    <text evidence="1">Belongs to the peptidase C48 family.</text>
</comment>
<feature type="compositionally biased region" description="Polar residues" evidence="6">
    <location>
        <begin position="908"/>
        <end position="920"/>
    </location>
</feature>
<organism evidence="8 9">
    <name type="scientific">Naganishia liquefaciens</name>
    <dbReference type="NCBI Taxonomy" id="104408"/>
    <lineage>
        <taxon>Eukaryota</taxon>
        <taxon>Fungi</taxon>
        <taxon>Dikarya</taxon>
        <taxon>Basidiomycota</taxon>
        <taxon>Agaricomycotina</taxon>
        <taxon>Tremellomycetes</taxon>
        <taxon>Filobasidiales</taxon>
        <taxon>Filobasidiaceae</taxon>
        <taxon>Naganishia</taxon>
    </lineage>
</organism>
<evidence type="ECO:0000313" key="9">
    <source>
        <dbReference type="Proteomes" id="UP000620104"/>
    </source>
</evidence>
<dbReference type="Proteomes" id="UP000620104">
    <property type="component" value="Unassembled WGS sequence"/>
</dbReference>
<feature type="region of interest" description="Disordered" evidence="6">
    <location>
        <begin position="209"/>
        <end position="248"/>
    </location>
</feature>
<feature type="compositionally biased region" description="Polar residues" evidence="6">
    <location>
        <begin position="964"/>
        <end position="975"/>
    </location>
</feature>
<dbReference type="PANTHER" id="PTHR46896:SF3">
    <property type="entry name" value="FI06413P-RELATED"/>
    <property type="match status" value="1"/>
</dbReference>
<feature type="region of interest" description="Disordered" evidence="6">
    <location>
        <begin position="1128"/>
        <end position="1156"/>
    </location>
</feature>
<dbReference type="EMBL" id="BLZA01000018">
    <property type="protein sequence ID" value="GHJ86437.1"/>
    <property type="molecule type" value="Genomic_DNA"/>
</dbReference>
<feature type="compositionally biased region" description="Polar residues" evidence="6">
    <location>
        <begin position="1059"/>
        <end position="1074"/>
    </location>
</feature>
<comment type="caution">
    <text evidence="8">The sequence shown here is derived from an EMBL/GenBank/DDBJ whole genome shotgun (WGS) entry which is preliminary data.</text>
</comment>
<keyword evidence="4" id="KW-0833">Ubl conjugation pathway</keyword>
<feature type="region of interest" description="Disordered" evidence="6">
    <location>
        <begin position="958"/>
        <end position="1000"/>
    </location>
</feature>
<dbReference type="Pfam" id="PF02902">
    <property type="entry name" value="Peptidase_C48"/>
    <property type="match status" value="2"/>
</dbReference>
<gene>
    <name evidence="8" type="ORF">NliqN6_2839</name>
</gene>
<name>A0A8H3TSM7_9TREE</name>
<keyword evidence="3" id="KW-0645">Protease</keyword>
<feature type="region of interest" description="Disordered" evidence="6">
    <location>
        <begin position="121"/>
        <end position="147"/>
    </location>
</feature>
<evidence type="ECO:0000256" key="5">
    <source>
        <dbReference type="ARBA" id="ARBA00022801"/>
    </source>
</evidence>
<evidence type="ECO:0000256" key="2">
    <source>
        <dbReference type="ARBA" id="ARBA00022553"/>
    </source>
</evidence>
<dbReference type="PROSITE" id="PS50600">
    <property type="entry name" value="ULP_PROTEASE"/>
    <property type="match status" value="1"/>
</dbReference>
<dbReference type="SUPFAM" id="SSF54001">
    <property type="entry name" value="Cysteine proteinases"/>
    <property type="match status" value="1"/>
</dbReference>
<dbReference type="AlphaFoldDB" id="A0A8H3TSM7"/>
<feature type="region of interest" description="Disordered" evidence="6">
    <location>
        <begin position="687"/>
        <end position="762"/>
    </location>
</feature>
<evidence type="ECO:0000313" key="8">
    <source>
        <dbReference type="EMBL" id="GHJ86437.1"/>
    </source>
</evidence>
<keyword evidence="2" id="KW-0597">Phosphoprotein</keyword>
<feature type="compositionally biased region" description="Polar residues" evidence="6">
    <location>
        <begin position="124"/>
        <end position="136"/>
    </location>
</feature>
<evidence type="ECO:0000256" key="4">
    <source>
        <dbReference type="ARBA" id="ARBA00022786"/>
    </source>
</evidence>
<dbReference type="OrthoDB" id="442460at2759"/>
<dbReference type="PANTHER" id="PTHR46896">
    <property type="entry name" value="SENTRIN-SPECIFIC PROTEASE"/>
    <property type="match status" value="1"/>
</dbReference>
<reference evidence="8" key="1">
    <citation type="submission" date="2020-07" db="EMBL/GenBank/DDBJ databases">
        <title>Draft Genome Sequence of a Deep-Sea Yeast, Naganishia (Cryptococcus) liquefaciens strain N6.</title>
        <authorList>
            <person name="Han Y.W."/>
            <person name="Kajitani R."/>
            <person name="Morimoto H."/>
            <person name="Parhat M."/>
            <person name="Tsubouchi H."/>
            <person name="Bakenova O."/>
            <person name="Ogata M."/>
            <person name="Argunhan B."/>
            <person name="Aoki R."/>
            <person name="Kajiwara S."/>
            <person name="Itoh T."/>
            <person name="Iwasaki H."/>
        </authorList>
    </citation>
    <scope>NUCLEOTIDE SEQUENCE</scope>
    <source>
        <strain evidence="8">N6</strain>
    </source>
</reference>
<dbReference type="GO" id="GO:0016926">
    <property type="term" value="P:protein desumoylation"/>
    <property type="evidence" value="ECO:0007669"/>
    <property type="project" value="TreeGrafter"/>
</dbReference>
<feature type="compositionally biased region" description="Basic and acidic residues" evidence="6">
    <location>
        <begin position="460"/>
        <end position="469"/>
    </location>
</feature>
<feature type="compositionally biased region" description="Polar residues" evidence="6">
    <location>
        <begin position="50"/>
        <end position="59"/>
    </location>
</feature>
<dbReference type="InterPro" id="IPR038765">
    <property type="entry name" value="Papain-like_cys_pep_sf"/>
</dbReference>
<evidence type="ECO:0000259" key="7">
    <source>
        <dbReference type="PROSITE" id="PS50600"/>
    </source>
</evidence>
<feature type="compositionally biased region" description="Polar residues" evidence="6">
    <location>
        <begin position="209"/>
        <end position="219"/>
    </location>
</feature>
<keyword evidence="9" id="KW-1185">Reference proteome</keyword>
<feature type="compositionally biased region" description="Polar residues" evidence="6">
    <location>
        <begin position="402"/>
        <end position="423"/>
    </location>
</feature>
<dbReference type="InterPro" id="IPR051947">
    <property type="entry name" value="Sentrin-specific_protease"/>
</dbReference>
<feature type="region of interest" description="Disordered" evidence="6">
    <location>
        <begin position="400"/>
        <end position="469"/>
    </location>
</feature>
<dbReference type="GO" id="GO:0006508">
    <property type="term" value="P:proteolysis"/>
    <property type="evidence" value="ECO:0007669"/>
    <property type="project" value="UniProtKB-KW"/>
</dbReference>
<dbReference type="Gene3D" id="3.40.395.10">
    <property type="entry name" value="Adenoviral Proteinase, Chain A"/>
    <property type="match status" value="1"/>
</dbReference>
<evidence type="ECO:0000256" key="6">
    <source>
        <dbReference type="SAM" id="MobiDB-lite"/>
    </source>
</evidence>
<feature type="domain" description="Ubiquitin-like protease family profile" evidence="7">
    <location>
        <begin position="490"/>
        <end position="841"/>
    </location>
</feature>
<sequence>MSKKGKIPVGLDLEYQGTGGQRSKHFPESGPSKSRQQPIPIGVPLDYDGTLNSGYQASTPALPMARNHSTRASSSNRKENGSLKANASPFSVGAPATKKIQKGPTPSKLLAVSGDAFYQAKAAGSSTRAKKTSTIQPEDLPSPTDHAAQSFRNRTRSKGVEQEIIAVGSDESEEEVEDVGNVTEVKVTENGRASMVPLGAYRRSYHMTGNTTPETPKSVHQTESKHPAKARAVSGKGTTPSNRDPSAKHLSKLKRLYIDGHCIDEKVAHGLVLAPATRKLCVQRKIQGEANGDLEIPLEPPIKYVVVEKDNQVSGLIIHGQVSERIRKDWYSTVSSIRDDSVLPGRQRFLICLELQSPIHKSNMKTALELIKYDSVVPSAIEPAFTEHLGVFAQEKEAAQGATGTVGRQSPLPSYQPSRNSTRPLPRRRTRNDPAQAVPDGPIQTRIQPERSARTASRNIESEQLVKKAEPPEYPDLIMREWPPDGRTEVIITQGDFYRLEEAEYLNDTLIEFGLKHHWFAMPEETNGTTQAFTRNDIHVFNSFFYKKLSVRNRPGYKDSNPEGPSWPAYETVRKWTNKVDVFNKKMLIIPINENLHWYLAVILNPGAILKKTGTSNSSNSSTQIVDLQEIRAKKEELLAKQLEEEKQREDVAQKRALTKDAQKAEENSVDPIDMIGGQVLDDALDDHSSDEVEDLPDQVSGSESLPEGKTRSWNQQPVPMPPPPQPIPLSPPPEFVPQDISKSTRRGPIIPPPPKPRTEFAPGEPVIMTFDSLGPVHSPVGKILNKWLVYEALDKRKDETRLTENDWDAHTPAAYKGIRVPGQDNFADCGLYVVHYAIQLMKDQGELRSSIYQNLPVRSQEDRDKLRDIWDANDMLKKREEWKKTITDLPRSKSGAKSEVAKDSAIKGNQSSVTGSTNALGKEPGQEDSDASGGIAGTPNQAVVLSAAAAPIPSASAAPLTEGASNSPIATPRTSPAKRTIPISPIASQDAPVNKRRKIAQEDCLGHDVVAGLGSETSQGYSYVQPEDMQLDEPVGSQSRSPQPPSTPGQLILALASPESSNEQPPELSSISAVTDGLREVKVTESSVPHLPGSSGRPSMGSPISHRPVTSVVAPEFAGELDGMYPISKTARKETPRDRLRKDNNAEPRRMSNAECTSVIGKKLKKNTGQVTACVEPKLNREEFEREVAADFGDWILQPLDQNPVMQFRDTIFAPFRLAHEAEDYHSLELLRDVVKGHNSGSDDMLNARMEWTAPVAEEVNSVSDGSETE</sequence>
<feature type="region of interest" description="Disordered" evidence="6">
    <location>
        <begin position="889"/>
        <end position="939"/>
    </location>
</feature>
<dbReference type="GO" id="GO:0005737">
    <property type="term" value="C:cytoplasm"/>
    <property type="evidence" value="ECO:0007669"/>
    <property type="project" value="TreeGrafter"/>
</dbReference>
<accession>A0A8H3TSM7</accession>
<protein>
    <recommendedName>
        <fullName evidence="7">Ubiquitin-like protease family profile domain-containing protein</fullName>
    </recommendedName>
</protein>
<evidence type="ECO:0000256" key="1">
    <source>
        <dbReference type="ARBA" id="ARBA00005234"/>
    </source>
</evidence>
<dbReference type="InterPro" id="IPR003653">
    <property type="entry name" value="Peptidase_C48_C"/>
</dbReference>
<proteinExistence type="inferred from homology"/>
<keyword evidence="5" id="KW-0378">Hydrolase</keyword>
<evidence type="ECO:0000256" key="3">
    <source>
        <dbReference type="ARBA" id="ARBA00022670"/>
    </source>
</evidence>
<feature type="region of interest" description="Disordered" evidence="6">
    <location>
        <begin position="645"/>
        <end position="674"/>
    </location>
</feature>
<feature type="compositionally biased region" description="Low complexity" evidence="6">
    <location>
        <begin position="1093"/>
        <end position="1106"/>
    </location>
</feature>
<feature type="compositionally biased region" description="Basic and acidic residues" evidence="6">
    <location>
        <begin position="1132"/>
        <end position="1153"/>
    </location>
</feature>
<feature type="region of interest" description="Disordered" evidence="6">
    <location>
        <begin position="1018"/>
        <end position="1108"/>
    </location>
</feature>